<comment type="similarity">
    <text evidence="1 8">Belongs to the NTAQ1 family.</text>
</comment>
<dbReference type="OrthoDB" id="2529849at2759"/>
<evidence type="ECO:0000313" key="10">
    <source>
        <dbReference type="EMBL" id="TNY19910.1"/>
    </source>
</evidence>
<evidence type="ECO:0000313" key="11">
    <source>
        <dbReference type="Proteomes" id="UP000311382"/>
    </source>
</evidence>
<comment type="catalytic activity">
    <reaction evidence="7 8">
        <text>N-terminal L-glutaminyl-[protein] + H2O = N-terminal L-glutamyl-[protein] + NH4(+)</text>
        <dbReference type="Rhea" id="RHEA:50680"/>
        <dbReference type="Rhea" id="RHEA-COMP:12668"/>
        <dbReference type="Rhea" id="RHEA-COMP:12777"/>
        <dbReference type="ChEBI" id="CHEBI:15377"/>
        <dbReference type="ChEBI" id="CHEBI:28938"/>
        <dbReference type="ChEBI" id="CHEBI:64721"/>
        <dbReference type="ChEBI" id="CHEBI:64722"/>
        <dbReference type="EC" id="3.5.1.122"/>
    </reaction>
</comment>
<dbReference type="InterPro" id="IPR037132">
    <property type="entry name" value="N_Gln_amidohydro_ab_roll_sf"/>
</dbReference>
<evidence type="ECO:0000256" key="4">
    <source>
        <dbReference type="ARBA" id="ARBA00021247"/>
    </source>
</evidence>
<reference evidence="10 11" key="1">
    <citation type="submission" date="2019-03" db="EMBL/GenBank/DDBJ databases">
        <title>Rhodosporidium diobovatum UCD-FST 08-225 genome sequencing, assembly, and annotation.</title>
        <authorList>
            <person name="Fakankun I.U."/>
            <person name="Fristensky B."/>
            <person name="Levin D.B."/>
        </authorList>
    </citation>
    <scope>NUCLEOTIDE SEQUENCE [LARGE SCALE GENOMIC DNA]</scope>
    <source>
        <strain evidence="10 11">UCD-FST 08-225</strain>
    </source>
</reference>
<protein>
    <recommendedName>
        <fullName evidence="4 8">Protein N-terminal glutamine amidohydrolase</fullName>
        <ecNumber evidence="3 8">3.5.1.122</ecNumber>
    </recommendedName>
    <alternativeName>
        <fullName evidence="6 8">Protein NH2-terminal glutamine deamidase</fullName>
    </alternativeName>
</protein>
<organism evidence="10 11">
    <name type="scientific">Rhodotorula diobovata</name>
    <dbReference type="NCBI Taxonomy" id="5288"/>
    <lineage>
        <taxon>Eukaryota</taxon>
        <taxon>Fungi</taxon>
        <taxon>Dikarya</taxon>
        <taxon>Basidiomycota</taxon>
        <taxon>Pucciniomycotina</taxon>
        <taxon>Microbotryomycetes</taxon>
        <taxon>Sporidiobolales</taxon>
        <taxon>Sporidiobolaceae</taxon>
        <taxon>Rhodotorula</taxon>
    </lineage>
</organism>
<gene>
    <name evidence="10" type="ORF">DMC30DRAFT_451764</name>
</gene>
<dbReference type="GO" id="GO:0070773">
    <property type="term" value="F:protein-N-terminal glutamine amidohydrolase activity"/>
    <property type="evidence" value="ECO:0007669"/>
    <property type="project" value="UniProtKB-UniRule"/>
</dbReference>
<dbReference type="GO" id="GO:0008418">
    <property type="term" value="F:protein-N-terminal asparagine amidohydrolase activity"/>
    <property type="evidence" value="ECO:0007669"/>
    <property type="project" value="UniProtKB-UniRule"/>
</dbReference>
<proteinExistence type="inferred from homology"/>
<dbReference type="GO" id="GO:0005829">
    <property type="term" value="C:cytosol"/>
    <property type="evidence" value="ECO:0007669"/>
    <property type="project" value="TreeGrafter"/>
</dbReference>
<sequence length="256" mass="28250">MPAQSRTAPYTPFYCEENVYQLLASLEGSPRFSRSFAVFVSNLQRRALLFQQQASRQGADQGHYVLWDYHVVAVAVERDGGGDGSRVRRSERVVVLDRDSRLGDAVPLQDYVLETFRPDLFDAGVVDPSLRSRFRVVPAQDFLANFASDRSHMLVPPFTALDAAPLPSLPQPAAADAASAALPSHAPSLPQYIKPIPPYPAICGALAAKRGETHNLWTRFLDMRLPRERNEAEARVEEGGFGTVLEGAGELLAYPW</sequence>
<dbReference type="AlphaFoldDB" id="A0A5C5FSZ7"/>
<dbReference type="PANTHER" id="PTHR13035:SF0">
    <property type="entry name" value="PROTEIN N-TERMINAL GLUTAMINE AMIDOHYDROLASE"/>
    <property type="match status" value="1"/>
</dbReference>
<accession>A0A5C5FSZ7</accession>
<comment type="caution">
    <text evidence="10">The sequence shown here is derived from an EMBL/GenBank/DDBJ whole genome shotgun (WGS) entry which is preliminary data.</text>
</comment>
<dbReference type="EMBL" id="SOZI01000081">
    <property type="protein sequence ID" value="TNY19910.1"/>
    <property type="molecule type" value="Genomic_DNA"/>
</dbReference>
<dbReference type="Pfam" id="PF09764">
    <property type="entry name" value="Nt_Gln_amidase"/>
    <property type="match status" value="1"/>
</dbReference>
<evidence type="ECO:0000256" key="1">
    <source>
        <dbReference type="ARBA" id="ARBA00008985"/>
    </source>
</evidence>
<keyword evidence="5 8" id="KW-0378">Hydrolase</keyword>
<dbReference type="Gene3D" id="3.10.620.10">
    <property type="entry name" value="Protein N-terminal glutamine amidohydrolase, alpha beta roll"/>
    <property type="match status" value="1"/>
</dbReference>
<evidence type="ECO:0000256" key="7">
    <source>
        <dbReference type="ARBA" id="ARBA00048768"/>
    </source>
</evidence>
<evidence type="ECO:0000259" key="9">
    <source>
        <dbReference type="Pfam" id="PF09764"/>
    </source>
</evidence>
<dbReference type="EC" id="3.5.1.122" evidence="3 8"/>
<feature type="domain" description="Protein N-terminal glutamine amidohydrolase alpha beta roll" evidence="9">
    <location>
        <begin position="10"/>
        <end position="227"/>
    </location>
</feature>
<evidence type="ECO:0000256" key="6">
    <source>
        <dbReference type="ARBA" id="ARBA00029677"/>
    </source>
</evidence>
<name>A0A5C5FSZ7_9BASI</name>
<evidence type="ECO:0000256" key="2">
    <source>
        <dbReference type="ARBA" id="ARBA00011245"/>
    </source>
</evidence>
<dbReference type="InterPro" id="IPR023128">
    <property type="entry name" value="Prot_N_Gln_amidohydro_ab_roll"/>
</dbReference>
<evidence type="ECO:0000256" key="8">
    <source>
        <dbReference type="RuleBase" id="RU367082"/>
    </source>
</evidence>
<dbReference type="InterPro" id="IPR039733">
    <property type="entry name" value="NTAQ1"/>
</dbReference>
<dbReference type="Proteomes" id="UP000311382">
    <property type="component" value="Unassembled WGS sequence"/>
</dbReference>
<comment type="subunit">
    <text evidence="2 8">Monomer.</text>
</comment>
<evidence type="ECO:0000256" key="3">
    <source>
        <dbReference type="ARBA" id="ARBA00012718"/>
    </source>
</evidence>
<comment type="function">
    <text evidence="8">Mediates the side-chain deamidation of N-terminal glutamine residues to glutamate, an important step in N-end rule pathway of protein degradation. Conversion of the resulting N-terminal glutamine to glutamate renders the protein susceptible to arginylation, polyubiquitination and degradation as specified by the N-end rule. Does not act on substrates with internal or C-terminal glutamine and does not act on non-glutamine residues in any position.</text>
</comment>
<evidence type="ECO:0000256" key="5">
    <source>
        <dbReference type="ARBA" id="ARBA00022801"/>
    </source>
</evidence>
<dbReference type="PANTHER" id="PTHR13035">
    <property type="entry name" value="PROTEIN N-TERMINAL GLUTAMINE AMIDOHYDROLASE"/>
    <property type="match status" value="1"/>
</dbReference>
<keyword evidence="11" id="KW-1185">Reference proteome</keyword>
<dbReference type="GO" id="GO:0005634">
    <property type="term" value="C:nucleus"/>
    <property type="evidence" value="ECO:0007669"/>
    <property type="project" value="TreeGrafter"/>
</dbReference>